<evidence type="ECO:0000313" key="2">
    <source>
        <dbReference type="EMBL" id="KAK9680412.1"/>
    </source>
</evidence>
<dbReference type="AlphaFoldDB" id="A0AAW1HUS8"/>
<sequence>MKKELGSETDIIPGIDTETASDSSGLELTKIPTRNTHTAFYGLEDISRALGNKFPDFSLNNLLLKTAYGKSILTYYDKNKCLDDTHRSRLVDMIVKHIYNYITQHRLKHDQYILLCRKIVDEFPTEISSTYYIPYISKTNSANGRCTYAKGRLVDKIRNLLHLSGDTVKCRKADLETPSCEDPVDEQILESVIFLKHYTEPWSEILVKWKHTTEYRHKQATKEKTVSEFLNDWPVLNNIQAKELIELDFQYLFEESILNLLVNWQSFFERVINFTDSSKIRDQEARDFLEIIDNDQSEDTKVFCQLHILCHVLPPKGRVKIDAHHWKFTIVECIESIVLLVKEIGQIEGAIEKQKEKAYLRKQQMQPFLLLVGGNYRSIQSVFIVIDSRKDSFKQHLGNKHNIKNELKELARPQDFTINELEKSTNMAYDKATESTGDSKPGSNVPIDKGIKNHIEEQFLHVQNYLIESAQIFVTKLYGNSLLNRVCIQKIINDVQDLLSSHIFCVINSIIEEYFSKYEDLTVVITYVKLMLDTFTHIFKLSGMHTEYKRNTWFNESGTFVKPTKHTLGIRQDSMVRDSNQVSLALKNATSTFISMRSTLKIFLELPNVFWKINDYLKTMECASDNVLVSLVQCKLWKTVKNNNKNKIVFPLIMYFDDFECGNPLGSHAGIYKIGAVYYTLGAMPLQYSTRLENIFVALLFHSDDRKFYGNKSVFAPLLYELLHLAKEGISITIDNQCIQVYFELTIINGDNLGVHSILGLTESFSSNYFCRFCTSSKLDTQKQLSESLETIRQPGNYQEHLENSAFGVKTECIWNELPNFHIYENICCDIMHDLFEGVFRYDMALIIRHLVESNYCSLDILNSRILYFTFHKSENKPPQIKSEQINKAFIIMSAAEMLCLVRNFKFIVGDLVPEANLVWTFYLKLLDITNIVCSKSIARPAIDMLDVLITEHHQLYISAFQQNLKPKHHFMVHYKRVLLATGPLSLLSCMRFEAKHRDFKNIAKNITSRVNLPHSLAIRIQENATFRFISKRGLQDDIQCGKIETILQDLNLSELLKEHAEDNLLSTNRYDINNQSFNVSDVISVDGKDQPELGIIIYIFVNKNDINKCLIVYNILEIINFSSHYRAYKVQQTSKKKTVFAKNILNNITVLHKIKNENFVSFNE</sequence>
<organism evidence="2 3">
    <name type="scientific">Popillia japonica</name>
    <name type="common">Japanese beetle</name>
    <dbReference type="NCBI Taxonomy" id="7064"/>
    <lineage>
        <taxon>Eukaryota</taxon>
        <taxon>Metazoa</taxon>
        <taxon>Ecdysozoa</taxon>
        <taxon>Arthropoda</taxon>
        <taxon>Hexapoda</taxon>
        <taxon>Insecta</taxon>
        <taxon>Pterygota</taxon>
        <taxon>Neoptera</taxon>
        <taxon>Endopterygota</taxon>
        <taxon>Coleoptera</taxon>
        <taxon>Polyphaga</taxon>
        <taxon>Scarabaeiformia</taxon>
        <taxon>Scarabaeidae</taxon>
        <taxon>Rutelinae</taxon>
        <taxon>Popillia</taxon>
    </lineage>
</organism>
<dbReference type="PANTHER" id="PTHR31912:SF36">
    <property type="entry name" value="C2H2-TYPE DOMAIN-CONTAINING PROTEIN"/>
    <property type="match status" value="1"/>
</dbReference>
<reference evidence="2 3" key="1">
    <citation type="journal article" date="2024" name="BMC Genomics">
        <title>De novo assembly and annotation of Popillia japonica's genome with initial clues to its potential as an invasive pest.</title>
        <authorList>
            <person name="Cucini C."/>
            <person name="Boschi S."/>
            <person name="Funari R."/>
            <person name="Cardaioli E."/>
            <person name="Iannotti N."/>
            <person name="Marturano G."/>
            <person name="Paoli F."/>
            <person name="Bruttini M."/>
            <person name="Carapelli A."/>
            <person name="Frati F."/>
            <person name="Nardi F."/>
        </authorList>
    </citation>
    <scope>NUCLEOTIDE SEQUENCE [LARGE SCALE GENOMIC DNA]</scope>
    <source>
        <strain evidence="2">DMR45628</strain>
    </source>
</reference>
<dbReference type="Proteomes" id="UP001458880">
    <property type="component" value="Unassembled WGS sequence"/>
</dbReference>
<dbReference type="EMBL" id="JASPKY010000902">
    <property type="protein sequence ID" value="KAK9680412.1"/>
    <property type="molecule type" value="Genomic_DNA"/>
</dbReference>
<gene>
    <name evidence="2" type="ORF">QE152_g39111</name>
</gene>
<feature type="region of interest" description="Disordered" evidence="1">
    <location>
        <begin position="1"/>
        <end position="26"/>
    </location>
</feature>
<comment type="caution">
    <text evidence="2">The sequence shown here is derived from an EMBL/GenBank/DDBJ whole genome shotgun (WGS) entry which is preliminary data.</text>
</comment>
<protein>
    <submittedName>
        <fullName evidence="2">Uncharacterized protein</fullName>
    </submittedName>
</protein>
<dbReference type="PANTHER" id="PTHR31912">
    <property type="entry name" value="IP13529P"/>
    <property type="match status" value="1"/>
</dbReference>
<evidence type="ECO:0000256" key="1">
    <source>
        <dbReference type="SAM" id="MobiDB-lite"/>
    </source>
</evidence>
<name>A0AAW1HUS8_POPJA</name>
<evidence type="ECO:0000313" key="3">
    <source>
        <dbReference type="Proteomes" id="UP001458880"/>
    </source>
</evidence>
<proteinExistence type="predicted"/>
<accession>A0AAW1HUS8</accession>
<keyword evidence="3" id="KW-1185">Reference proteome</keyword>